<dbReference type="EMBL" id="JACNJH010000120">
    <property type="protein sequence ID" value="MBC8361103.1"/>
    <property type="molecule type" value="Genomic_DNA"/>
</dbReference>
<comment type="caution">
    <text evidence="9">The sequence shown here is derived from an EMBL/GenBank/DDBJ whole genome shotgun (WGS) entry which is preliminary data.</text>
</comment>
<evidence type="ECO:0000256" key="6">
    <source>
        <dbReference type="ARBA" id="ARBA00023014"/>
    </source>
</evidence>
<dbReference type="InterPro" id="IPR007197">
    <property type="entry name" value="rSAM"/>
</dbReference>
<proteinExistence type="predicted"/>
<feature type="chain" id="PRO_5035276258" evidence="7">
    <location>
        <begin position="26"/>
        <end position="392"/>
    </location>
</feature>
<comment type="cofactor">
    <cofactor evidence="1">
        <name>[4Fe-4S] cluster</name>
        <dbReference type="ChEBI" id="CHEBI:49883"/>
    </cofactor>
</comment>
<dbReference type="InterPro" id="IPR013785">
    <property type="entry name" value="Aldolase_TIM"/>
</dbReference>
<evidence type="ECO:0000256" key="5">
    <source>
        <dbReference type="ARBA" id="ARBA00023004"/>
    </source>
</evidence>
<dbReference type="SFLD" id="SFLDS00029">
    <property type="entry name" value="Radical_SAM"/>
    <property type="match status" value="1"/>
</dbReference>
<keyword evidence="4" id="KW-0479">Metal-binding</keyword>
<dbReference type="PROSITE" id="PS51918">
    <property type="entry name" value="RADICAL_SAM"/>
    <property type="match status" value="1"/>
</dbReference>
<dbReference type="PANTHER" id="PTHR30352">
    <property type="entry name" value="PYRUVATE FORMATE-LYASE-ACTIVATING ENZYME"/>
    <property type="match status" value="1"/>
</dbReference>
<dbReference type="SFLD" id="SFLDG01101">
    <property type="entry name" value="Uncharacterised_Radical_SAM_Su"/>
    <property type="match status" value="1"/>
</dbReference>
<dbReference type="PANTHER" id="PTHR30352:SF5">
    <property type="entry name" value="PYRUVATE FORMATE-LYASE 1-ACTIVATING ENZYME"/>
    <property type="match status" value="1"/>
</dbReference>
<keyword evidence="6" id="KW-0411">Iron-sulfur</keyword>
<protein>
    <submittedName>
        <fullName evidence="9">AmmeMemoRadiSam system radical SAM enzyme</fullName>
    </submittedName>
</protein>
<keyword evidence="5" id="KW-0408">Iron</keyword>
<dbReference type="GO" id="GO:0003824">
    <property type="term" value="F:catalytic activity"/>
    <property type="evidence" value="ECO:0007669"/>
    <property type="project" value="InterPro"/>
</dbReference>
<keyword evidence="3" id="KW-0949">S-adenosyl-L-methionine</keyword>
<dbReference type="InterPro" id="IPR058240">
    <property type="entry name" value="rSAM_sf"/>
</dbReference>
<keyword evidence="2" id="KW-0004">4Fe-4S</keyword>
<evidence type="ECO:0000256" key="4">
    <source>
        <dbReference type="ARBA" id="ARBA00022723"/>
    </source>
</evidence>
<keyword evidence="7" id="KW-0732">Signal</keyword>
<dbReference type="Gene3D" id="3.20.20.70">
    <property type="entry name" value="Aldolase class I"/>
    <property type="match status" value="1"/>
</dbReference>
<dbReference type="Proteomes" id="UP000603434">
    <property type="component" value="Unassembled WGS sequence"/>
</dbReference>
<dbReference type="GO" id="GO:0051539">
    <property type="term" value="F:4 iron, 4 sulfur cluster binding"/>
    <property type="evidence" value="ECO:0007669"/>
    <property type="project" value="UniProtKB-KW"/>
</dbReference>
<organism evidence="9 10">
    <name type="scientific">Candidatus Desulfatibia profunda</name>
    <dbReference type="NCBI Taxonomy" id="2841695"/>
    <lineage>
        <taxon>Bacteria</taxon>
        <taxon>Pseudomonadati</taxon>
        <taxon>Thermodesulfobacteriota</taxon>
        <taxon>Desulfobacteria</taxon>
        <taxon>Desulfobacterales</taxon>
        <taxon>Desulfobacterales incertae sedis</taxon>
        <taxon>Candidatus Desulfatibia</taxon>
    </lineage>
</organism>
<feature type="signal peptide" evidence="7">
    <location>
        <begin position="1"/>
        <end position="25"/>
    </location>
</feature>
<dbReference type="NCBIfam" id="TIGR04337">
    <property type="entry name" value="AmmeMemoSam_rS"/>
    <property type="match status" value="1"/>
</dbReference>
<evidence type="ECO:0000313" key="9">
    <source>
        <dbReference type="EMBL" id="MBC8361103.1"/>
    </source>
</evidence>
<dbReference type="AlphaFoldDB" id="A0A8J6TLW4"/>
<dbReference type="Pfam" id="PF04055">
    <property type="entry name" value="Radical_SAM"/>
    <property type="match status" value="1"/>
</dbReference>
<feature type="domain" description="Radical SAM core" evidence="8">
    <location>
        <begin position="125"/>
        <end position="339"/>
    </location>
</feature>
<dbReference type="GO" id="GO:0046872">
    <property type="term" value="F:metal ion binding"/>
    <property type="evidence" value="ECO:0007669"/>
    <property type="project" value="UniProtKB-KW"/>
</dbReference>
<evidence type="ECO:0000256" key="2">
    <source>
        <dbReference type="ARBA" id="ARBA00022485"/>
    </source>
</evidence>
<evidence type="ECO:0000256" key="7">
    <source>
        <dbReference type="SAM" id="SignalP"/>
    </source>
</evidence>
<name>A0A8J6TLW4_9BACT</name>
<evidence type="ECO:0000256" key="3">
    <source>
        <dbReference type="ARBA" id="ARBA00022691"/>
    </source>
</evidence>
<dbReference type="SUPFAM" id="SSF102114">
    <property type="entry name" value="Radical SAM enzymes"/>
    <property type="match status" value="1"/>
</dbReference>
<accession>A0A8J6TLW4</accession>
<dbReference type="InterPro" id="IPR027596">
    <property type="entry name" value="AmmeMemoSam_rS"/>
</dbReference>
<sequence>MKKINRRHFLFCSAACLCSAATAQAFWPLSITKSSLSGPDDIRGTVFKGDAPAKLWKWSHEGFLYRKLDNNKVVCGICPNHCMLSPGDRSICRSKVNMGGVLYTLTYGNPCSLNVDPIEKKPLFHFQPRTQVFSIATSGCNFRCLNCQNWEISQAKPHEVRQYELFPADVVKAAQRADAPSIAYTYSEPITFFEYMLDTARLARANKINNVLISNGYINRKPLLELCKVLDAANVNLKSLSDDIYRKLNGGRLQPVLNTFKTLHEQGVHFEMTNLVVPGYVDDADMVKQMCRWILDNLGPNYPLHFLRFFPKYKLDRLAPTPLSTLIRFRELAMEAGIRYVYVGNVSFREGNNTYCHNCKKLLIERIGYIIPAYNLDGDRCKYCQTVIPGRW</sequence>
<dbReference type="CDD" id="cd01335">
    <property type="entry name" value="Radical_SAM"/>
    <property type="match status" value="1"/>
</dbReference>
<reference evidence="9 10" key="1">
    <citation type="submission" date="2020-08" db="EMBL/GenBank/DDBJ databases">
        <title>Bridging the membrane lipid divide: bacteria of the FCB group superphylum have the potential to synthesize archaeal ether lipids.</title>
        <authorList>
            <person name="Villanueva L."/>
            <person name="Von Meijenfeldt F.A.B."/>
            <person name="Westbye A.B."/>
            <person name="Yadav S."/>
            <person name="Hopmans E.C."/>
            <person name="Dutilh B.E."/>
            <person name="Sinninghe Damste J.S."/>
        </authorList>
    </citation>
    <scope>NUCLEOTIDE SEQUENCE [LARGE SCALE GENOMIC DNA]</scope>
    <source>
        <strain evidence="9">NIOZ-UU30</strain>
    </source>
</reference>
<evidence type="ECO:0000256" key="1">
    <source>
        <dbReference type="ARBA" id="ARBA00001966"/>
    </source>
</evidence>
<dbReference type="InterPro" id="IPR034457">
    <property type="entry name" value="Organic_radical-activating"/>
</dbReference>
<gene>
    <name evidence="9" type="primary">amrS</name>
    <name evidence="9" type="ORF">H8E23_06875</name>
</gene>
<evidence type="ECO:0000259" key="8">
    <source>
        <dbReference type="PROSITE" id="PS51918"/>
    </source>
</evidence>
<evidence type="ECO:0000313" key="10">
    <source>
        <dbReference type="Proteomes" id="UP000603434"/>
    </source>
</evidence>